<feature type="transmembrane region" description="Helical" evidence="1">
    <location>
        <begin position="131"/>
        <end position="153"/>
    </location>
</feature>
<name>A0A1M5FEB9_9THEO</name>
<keyword evidence="3" id="KW-1185">Reference proteome</keyword>
<dbReference type="OrthoDB" id="360192at2"/>
<dbReference type="RefSeq" id="WP_073346558.1">
    <property type="nucleotide sequence ID" value="NZ_FQVH01000061.1"/>
</dbReference>
<accession>A0A1M5FEB9</accession>
<feature type="transmembrane region" description="Helical" evidence="1">
    <location>
        <begin position="41"/>
        <end position="63"/>
    </location>
</feature>
<evidence type="ECO:0000313" key="2">
    <source>
        <dbReference type="EMBL" id="SHF89492.1"/>
    </source>
</evidence>
<evidence type="ECO:0000313" key="3">
    <source>
        <dbReference type="Proteomes" id="UP000184088"/>
    </source>
</evidence>
<feature type="transmembrane region" description="Helical" evidence="1">
    <location>
        <begin position="97"/>
        <end position="125"/>
    </location>
</feature>
<organism evidence="2 3">
    <name type="scientific">Caldanaerobius fijiensis DSM 17918</name>
    <dbReference type="NCBI Taxonomy" id="1121256"/>
    <lineage>
        <taxon>Bacteria</taxon>
        <taxon>Bacillati</taxon>
        <taxon>Bacillota</taxon>
        <taxon>Clostridia</taxon>
        <taxon>Thermoanaerobacterales</taxon>
        <taxon>Thermoanaerobacteraceae</taxon>
        <taxon>Caldanaerobius</taxon>
    </lineage>
</organism>
<dbReference type="InterPro" id="IPR009577">
    <property type="entry name" value="Sm_multidrug_ex"/>
</dbReference>
<keyword evidence="1" id="KW-0472">Membrane</keyword>
<dbReference type="PANTHER" id="PTHR36007:SF2">
    <property type="entry name" value="TRANSPORT PROTEIN-RELATED"/>
    <property type="match status" value="1"/>
</dbReference>
<reference evidence="2 3" key="1">
    <citation type="submission" date="2016-11" db="EMBL/GenBank/DDBJ databases">
        <authorList>
            <person name="Jaros S."/>
            <person name="Januszkiewicz K."/>
            <person name="Wedrychowicz H."/>
        </authorList>
    </citation>
    <scope>NUCLEOTIDE SEQUENCE [LARGE SCALE GENOMIC DNA]</scope>
    <source>
        <strain evidence="2 3">DSM 17918</strain>
    </source>
</reference>
<keyword evidence="1" id="KW-1133">Transmembrane helix</keyword>
<protein>
    <submittedName>
        <fullName evidence="2">Uncharacterized membrane protein</fullName>
    </submittedName>
</protein>
<dbReference type="PANTHER" id="PTHR36007">
    <property type="entry name" value="TRANSPORT PROTEIN-RELATED"/>
    <property type="match status" value="1"/>
</dbReference>
<proteinExistence type="predicted"/>
<sequence length="156" mass="17036">MPFTLLQSRLILISLGATPLLELRGAIPAGFAMGLDPIEVFLFSVLGNLLPIPFLLILFTPLVKWIETKTRFIKFVDFIYKKTVDNKKSDTIKKYGYLGLALFVAVPLPGTGAWTGSMIAALLQMDFKKSFISIAIGTVIAGILVTSLISLGIKVF</sequence>
<dbReference type="EMBL" id="FQVH01000061">
    <property type="protein sequence ID" value="SHF89492.1"/>
    <property type="molecule type" value="Genomic_DNA"/>
</dbReference>
<dbReference type="Pfam" id="PF06695">
    <property type="entry name" value="Sm_multidrug_ex"/>
    <property type="match status" value="1"/>
</dbReference>
<dbReference type="AlphaFoldDB" id="A0A1M5FEB9"/>
<dbReference type="Proteomes" id="UP000184088">
    <property type="component" value="Unassembled WGS sequence"/>
</dbReference>
<keyword evidence="1" id="KW-0812">Transmembrane</keyword>
<gene>
    <name evidence="2" type="ORF">SAMN02746089_02734</name>
</gene>
<evidence type="ECO:0000256" key="1">
    <source>
        <dbReference type="SAM" id="Phobius"/>
    </source>
</evidence>